<keyword evidence="2" id="KW-1185">Reference proteome</keyword>
<accession>H3NIR0</accession>
<dbReference type="OrthoDB" id="8704087at2"/>
<evidence type="ECO:0000313" key="2">
    <source>
        <dbReference type="Proteomes" id="UP000006190"/>
    </source>
</evidence>
<gene>
    <name evidence="1" type="ORF">HMPREF9708_00749</name>
</gene>
<comment type="caution">
    <text evidence="1">The sequence shown here is derived from an EMBL/GenBank/DDBJ whole genome shotgun (WGS) entry which is preliminary data.</text>
</comment>
<dbReference type="RefSeq" id="WP_006308776.1">
    <property type="nucleotide sequence ID" value="NZ_JH601133.1"/>
</dbReference>
<dbReference type="AlphaFoldDB" id="H3NIR0"/>
<reference evidence="1 2" key="1">
    <citation type="submission" date="2012-01" db="EMBL/GenBank/DDBJ databases">
        <title>The Genome Sequence of Facklamia languida CCUG 37842.</title>
        <authorList>
            <consortium name="The Broad Institute Genome Sequencing Platform"/>
            <person name="Earl A."/>
            <person name="Ward D."/>
            <person name="Feldgarden M."/>
            <person name="Gevers D."/>
            <person name="Huys G."/>
            <person name="Young S.K."/>
            <person name="Zeng Q."/>
            <person name="Gargeya S."/>
            <person name="Fitzgerald M."/>
            <person name="Haas B."/>
            <person name="Abouelleil A."/>
            <person name="Alvarado L."/>
            <person name="Arachchi H.M."/>
            <person name="Berlin A."/>
            <person name="Chapman S.B."/>
            <person name="Gearin G."/>
            <person name="Goldberg J."/>
            <person name="Griggs A."/>
            <person name="Gujja S."/>
            <person name="Hansen M."/>
            <person name="Heiman D."/>
            <person name="Howarth C."/>
            <person name="Larimer J."/>
            <person name="Lui A."/>
            <person name="MacDonald P.J.P."/>
            <person name="McCowen C."/>
            <person name="Montmayeur A."/>
            <person name="Murphy C."/>
            <person name="Neiman D."/>
            <person name="Pearson M."/>
            <person name="Priest M."/>
            <person name="Roberts A."/>
            <person name="Saif S."/>
            <person name="Shea T."/>
            <person name="Sisk P."/>
            <person name="Stolte C."/>
            <person name="Sykes S."/>
            <person name="Wortman J."/>
            <person name="Nusbaum C."/>
            <person name="Birren B."/>
        </authorList>
    </citation>
    <scope>NUCLEOTIDE SEQUENCE [LARGE SCALE GENOMIC DNA]</scope>
    <source>
        <strain evidence="1 2">CCUG 37842</strain>
    </source>
</reference>
<sequence length="259" mass="30794">MGRLNLYIHYDVVTNYFMTRGIDLTVNDFAKQYMPQNIILANAPEEFGRYDVQTDFKILRGQDEVVDYFDLCHKEGRRLSNWIDFDSIEMMHQLAPFEISELLYLFHASKALRSPFFYKLQNNYVYLTMPNGLNKTYYRHMTHFYPRFQRALSHHMTQLMNENRAWFHRKEKEANRLPLVILEAMSPLFVSGLKVDFKQADRVDGQWFLPLYIIEDELTNLTRNLSQDQSIGSLSYQSDSGKWDLVIKKLESDDVEEIE</sequence>
<evidence type="ECO:0000313" key="1">
    <source>
        <dbReference type="EMBL" id="EHR37188.1"/>
    </source>
</evidence>
<dbReference type="EMBL" id="AGEG01000009">
    <property type="protein sequence ID" value="EHR37188.1"/>
    <property type="molecule type" value="Genomic_DNA"/>
</dbReference>
<protein>
    <submittedName>
        <fullName evidence="1">Uncharacterized protein</fullName>
    </submittedName>
</protein>
<dbReference type="Proteomes" id="UP000006190">
    <property type="component" value="Unassembled WGS sequence"/>
</dbReference>
<dbReference type="HOGENOM" id="CLU_092764_0_0_9"/>
<proteinExistence type="predicted"/>
<dbReference type="STRING" id="883113.HMPREF9708_00749"/>
<dbReference type="eggNOG" id="ENOG5030E1E">
    <property type="taxonomic scope" value="Bacteria"/>
</dbReference>
<name>H3NIR0_9LACT</name>
<dbReference type="PATRIC" id="fig|883113.3.peg.747"/>
<organism evidence="1 2">
    <name type="scientific">Facklamia languida CCUG 37842</name>
    <dbReference type="NCBI Taxonomy" id="883113"/>
    <lineage>
        <taxon>Bacteria</taxon>
        <taxon>Bacillati</taxon>
        <taxon>Bacillota</taxon>
        <taxon>Bacilli</taxon>
        <taxon>Lactobacillales</taxon>
        <taxon>Aerococcaceae</taxon>
        <taxon>Facklamia</taxon>
    </lineage>
</organism>